<dbReference type="Proteomes" id="UP000274504">
    <property type="component" value="Unassembled WGS sequence"/>
</dbReference>
<evidence type="ECO:0000313" key="3">
    <source>
        <dbReference type="EMBL" id="VDL59341.1"/>
    </source>
</evidence>
<reference evidence="5" key="1">
    <citation type="submission" date="2017-02" db="UniProtKB">
        <authorList>
            <consortium name="WormBaseParasite"/>
        </authorList>
    </citation>
    <scope>IDENTIFICATION</scope>
</reference>
<sequence>MGYLKLAFLIMLALIFAVLCVPMKTNSENVEVQCITDYRQYCKGKPNGLSFNDGCRECKCEKGAVLCRKGGCTSFAKSENDVLDYCDSINQKNIQRLEKKKEKASKLVPKPLTATKIDLDAAKPGELTEAEREEAAAKIQKHFENFLSGVITENETPSYKESLEGSSITAERNQEDTSRKPVLQPSFVENEMPESSILKIQNIKPFKNKSEQKARNLHRTLPRKRFGVPSRNRFREFSDWPGILRTHRRPAYLRNPWSDYGMFAPENQFLREPTGRRRYSDLVGASNSYWHNPAEWFHERDPEDYRRNIYTTPNRYSNDFRDDYRNIPHKYPTTQKESSSAQDQTVKSNEARQPKYDYIERPQRTESNERKYEEIAKGITSFTVLNRMAYNLLVSTNFSNPNQKTRNSTEFKFTMAILEGTLEYLESELKEIEEKSDYDTFKFYKSIPDRLSQLTDLTKRAEALLGDSVEPSEYIKDQQLEGIFVMMDDVAKAVGKISATLNKEDNDNVSRMERLMLLDEYSRDYDDYEDNWTASDEIAFLKGKLAQCMKLCLQCS</sequence>
<feature type="compositionally biased region" description="Polar residues" evidence="1">
    <location>
        <begin position="332"/>
        <end position="348"/>
    </location>
</feature>
<feature type="region of interest" description="Disordered" evidence="1">
    <location>
        <begin position="157"/>
        <end position="180"/>
    </location>
</feature>
<feature type="compositionally biased region" description="Polar residues" evidence="1">
    <location>
        <begin position="157"/>
        <end position="171"/>
    </location>
</feature>
<evidence type="ECO:0000256" key="2">
    <source>
        <dbReference type="SAM" id="SignalP"/>
    </source>
</evidence>
<dbReference type="AlphaFoldDB" id="A0A0R3SPU6"/>
<feature type="chain" id="PRO_5043131409" evidence="2">
    <location>
        <begin position="21"/>
        <end position="556"/>
    </location>
</feature>
<proteinExistence type="predicted"/>
<dbReference type="WBParaSite" id="HDID_0000702501-mRNA-1">
    <property type="protein sequence ID" value="HDID_0000702501-mRNA-1"/>
    <property type="gene ID" value="HDID_0000702501"/>
</dbReference>
<feature type="region of interest" description="Disordered" evidence="1">
    <location>
        <begin position="321"/>
        <end position="367"/>
    </location>
</feature>
<organism evidence="5">
    <name type="scientific">Hymenolepis diminuta</name>
    <name type="common">Rat tapeworm</name>
    <dbReference type="NCBI Taxonomy" id="6216"/>
    <lineage>
        <taxon>Eukaryota</taxon>
        <taxon>Metazoa</taxon>
        <taxon>Spiralia</taxon>
        <taxon>Lophotrochozoa</taxon>
        <taxon>Platyhelminthes</taxon>
        <taxon>Cestoda</taxon>
        <taxon>Eucestoda</taxon>
        <taxon>Cyclophyllidea</taxon>
        <taxon>Hymenolepididae</taxon>
        <taxon>Hymenolepis</taxon>
    </lineage>
</organism>
<feature type="signal peptide" evidence="2">
    <location>
        <begin position="1"/>
        <end position="20"/>
    </location>
</feature>
<accession>A0A0R3SPU6</accession>
<name>A0A0R3SPU6_HYMDI</name>
<dbReference type="EMBL" id="UYSG01010897">
    <property type="protein sequence ID" value="VDL59341.1"/>
    <property type="molecule type" value="Genomic_DNA"/>
</dbReference>
<evidence type="ECO:0000313" key="4">
    <source>
        <dbReference type="Proteomes" id="UP000274504"/>
    </source>
</evidence>
<gene>
    <name evidence="3" type="ORF">HDID_LOCUS7023</name>
</gene>
<feature type="compositionally biased region" description="Basic and acidic residues" evidence="1">
    <location>
        <begin position="349"/>
        <end position="367"/>
    </location>
</feature>
<reference evidence="3 4" key="2">
    <citation type="submission" date="2018-11" db="EMBL/GenBank/DDBJ databases">
        <authorList>
            <consortium name="Pathogen Informatics"/>
        </authorList>
    </citation>
    <scope>NUCLEOTIDE SEQUENCE [LARGE SCALE GENOMIC DNA]</scope>
</reference>
<keyword evidence="2" id="KW-0732">Signal</keyword>
<dbReference type="OrthoDB" id="6250612at2759"/>
<protein>
    <submittedName>
        <fullName evidence="5">Kazal-like domain-containing protein</fullName>
    </submittedName>
</protein>
<evidence type="ECO:0000313" key="5">
    <source>
        <dbReference type="WBParaSite" id="HDID_0000702501-mRNA-1"/>
    </source>
</evidence>
<evidence type="ECO:0000256" key="1">
    <source>
        <dbReference type="SAM" id="MobiDB-lite"/>
    </source>
</evidence>